<organism evidence="3 4">
    <name type="scientific">Streptomyces parvus</name>
    <dbReference type="NCBI Taxonomy" id="66428"/>
    <lineage>
        <taxon>Bacteria</taxon>
        <taxon>Bacillati</taxon>
        <taxon>Actinomycetota</taxon>
        <taxon>Actinomycetes</taxon>
        <taxon>Kitasatosporales</taxon>
        <taxon>Streptomycetaceae</taxon>
        <taxon>Streptomyces</taxon>
    </lineage>
</organism>
<dbReference type="Gene3D" id="3.40.50.11460">
    <property type="match status" value="1"/>
</dbReference>
<feature type="region of interest" description="Disordered" evidence="1">
    <location>
        <begin position="49"/>
        <end position="83"/>
    </location>
</feature>
<evidence type="ECO:0000259" key="2">
    <source>
        <dbReference type="Pfam" id="PF22953"/>
    </source>
</evidence>
<feature type="non-terminal residue" evidence="3">
    <location>
        <position position="83"/>
    </location>
</feature>
<comment type="caution">
    <text evidence="3">The sequence shown here is derived from an EMBL/GenBank/DDBJ whole genome shotgun (WGS) entry which is preliminary data.</text>
</comment>
<dbReference type="Proteomes" id="UP000469670">
    <property type="component" value="Unassembled WGS sequence"/>
</dbReference>
<protein>
    <recommendedName>
        <fullName evidence="2">Polyketide synthase extender module SpnB-like Rossmann fold domain-containing protein</fullName>
    </recommendedName>
</protein>
<proteinExistence type="predicted"/>
<dbReference type="AlphaFoldDB" id="A0A7K3RX30"/>
<name>A0A7K3RX30_9ACTN</name>
<dbReference type="InterPro" id="IPR055123">
    <property type="entry name" value="SpnB-like_Rossmann"/>
</dbReference>
<dbReference type="SUPFAM" id="SSF51735">
    <property type="entry name" value="NAD(P)-binding Rossmann-fold domains"/>
    <property type="match status" value="1"/>
</dbReference>
<dbReference type="InterPro" id="IPR036291">
    <property type="entry name" value="NAD(P)-bd_dom_sf"/>
</dbReference>
<dbReference type="RefSeq" id="WP_164202369.1">
    <property type="nucleotide sequence ID" value="NZ_JAAGMP010000641.1"/>
</dbReference>
<feature type="domain" description="Polyketide synthase extender module SpnB-like Rossmann fold" evidence="2">
    <location>
        <begin position="2"/>
        <end position="59"/>
    </location>
</feature>
<gene>
    <name evidence="3" type="ORF">G3I50_13475</name>
</gene>
<evidence type="ECO:0000313" key="3">
    <source>
        <dbReference type="EMBL" id="NEC19262.1"/>
    </source>
</evidence>
<dbReference type="Pfam" id="PF22953">
    <property type="entry name" value="SpnB_Rossmann"/>
    <property type="match status" value="1"/>
</dbReference>
<evidence type="ECO:0000313" key="4">
    <source>
        <dbReference type="Proteomes" id="UP000469670"/>
    </source>
</evidence>
<sequence length="83" mass="8303">VTRGAVAFGDEPVADPAGAAVWGLVRSAQAEHPGRFVLLDEEAVREASREAATEAVQEAAREAGRESAGESAREAGGATGAGA</sequence>
<reference evidence="3 4" key="1">
    <citation type="submission" date="2020-01" db="EMBL/GenBank/DDBJ databases">
        <title>Insect and environment-associated Actinomycetes.</title>
        <authorList>
            <person name="Currrie C."/>
            <person name="Chevrette M."/>
            <person name="Carlson C."/>
            <person name="Stubbendieck R."/>
            <person name="Wendt-Pienkowski E."/>
        </authorList>
    </citation>
    <scope>NUCLEOTIDE SEQUENCE [LARGE SCALE GENOMIC DNA]</scope>
    <source>
        <strain evidence="3 4">SID7590</strain>
    </source>
</reference>
<evidence type="ECO:0000256" key="1">
    <source>
        <dbReference type="SAM" id="MobiDB-lite"/>
    </source>
</evidence>
<accession>A0A7K3RX30</accession>
<dbReference type="EMBL" id="JAAGMP010000641">
    <property type="protein sequence ID" value="NEC19262.1"/>
    <property type="molecule type" value="Genomic_DNA"/>
</dbReference>
<feature type="non-terminal residue" evidence="3">
    <location>
        <position position="1"/>
    </location>
</feature>
<feature type="compositionally biased region" description="Basic and acidic residues" evidence="1">
    <location>
        <begin position="59"/>
        <end position="73"/>
    </location>
</feature>